<sequence>MSARRSRARSVGAGRRQCESRIGSGGFDSRLLVAPPRINSLHRAWPYCFQHVQAITVAIDQFAEKALGNRDYFLNKPYGVG</sequence>
<accession>A0A0R3KPN2</accession>
<dbReference type="EMBL" id="LLXX01000127">
    <property type="protein sequence ID" value="KRR04302.1"/>
    <property type="molecule type" value="Genomic_DNA"/>
</dbReference>
<evidence type="ECO:0000313" key="1">
    <source>
        <dbReference type="EMBL" id="KRR04302.1"/>
    </source>
</evidence>
<dbReference type="STRING" id="1518501.CQ10_29030"/>
<name>A0A0R3KPN2_9BRAD</name>
<evidence type="ECO:0000313" key="2">
    <source>
        <dbReference type="Proteomes" id="UP000051913"/>
    </source>
</evidence>
<dbReference type="AlphaFoldDB" id="A0A0R3KPN2"/>
<reference evidence="1 2" key="1">
    <citation type="submission" date="2014-03" db="EMBL/GenBank/DDBJ databases">
        <title>Bradyrhizobium valentinum sp. nov., isolated from effective nodules of Lupinus mariae-josephae, a lupine endemic of basic-lime soils in Eastern Spain.</title>
        <authorList>
            <person name="Duran D."/>
            <person name="Rey L."/>
            <person name="Navarro A."/>
            <person name="Busquets A."/>
            <person name="Imperial J."/>
            <person name="Ruiz-Argueso T."/>
        </authorList>
    </citation>
    <scope>NUCLEOTIDE SEQUENCE [LARGE SCALE GENOMIC DNA]</scope>
    <source>
        <strain evidence="1 2">LmjM3</strain>
    </source>
</reference>
<proteinExistence type="predicted"/>
<dbReference type="Proteomes" id="UP000051913">
    <property type="component" value="Unassembled WGS sequence"/>
</dbReference>
<comment type="caution">
    <text evidence="1">The sequence shown here is derived from an EMBL/GenBank/DDBJ whole genome shotgun (WGS) entry which is preliminary data.</text>
</comment>
<gene>
    <name evidence="1" type="ORF">CP49_36395</name>
</gene>
<keyword evidence="2" id="KW-1185">Reference proteome</keyword>
<protein>
    <submittedName>
        <fullName evidence="1">Uncharacterized protein</fullName>
    </submittedName>
</protein>
<organism evidence="1 2">
    <name type="scientific">Bradyrhizobium valentinum</name>
    <dbReference type="NCBI Taxonomy" id="1518501"/>
    <lineage>
        <taxon>Bacteria</taxon>
        <taxon>Pseudomonadati</taxon>
        <taxon>Pseudomonadota</taxon>
        <taxon>Alphaproteobacteria</taxon>
        <taxon>Hyphomicrobiales</taxon>
        <taxon>Nitrobacteraceae</taxon>
        <taxon>Bradyrhizobium</taxon>
    </lineage>
</organism>